<reference evidence="1" key="2">
    <citation type="journal article" date="2015" name="Fish Shellfish Immunol.">
        <title>Early steps in the European eel (Anguilla anguilla)-Vibrio vulnificus interaction in the gills: Role of the RtxA13 toxin.</title>
        <authorList>
            <person name="Callol A."/>
            <person name="Pajuelo D."/>
            <person name="Ebbesson L."/>
            <person name="Teles M."/>
            <person name="MacKenzie S."/>
            <person name="Amaro C."/>
        </authorList>
    </citation>
    <scope>NUCLEOTIDE SEQUENCE</scope>
</reference>
<proteinExistence type="predicted"/>
<dbReference type="EMBL" id="GBXM01088255">
    <property type="protein sequence ID" value="JAH20322.1"/>
    <property type="molecule type" value="Transcribed_RNA"/>
</dbReference>
<name>A0A0E9QV67_ANGAN</name>
<organism evidence="1">
    <name type="scientific">Anguilla anguilla</name>
    <name type="common">European freshwater eel</name>
    <name type="synonym">Muraena anguilla</name>
    <dbReference type="NCBI Taxonomy" id="7936"/>
    <lineage>
        <taxon>Eukaryota</taxon>
        <taxon>Metazoa</taxon>
        <taxon>Chordata</taxon>
        <taxon>Craniata</taxon>
        <taxon>Vertebrata</taxon>
        <taxon>Euteleostomi</taxon>
        <taxon>Actinopterygii</taxon>
        <taxon>Neopterygii</taxon>
        <taxon>Teleostei</taxon>
        <taxon>Anguilliformes</taxon>
        <taxon>Anguillidae</taxon>
        <taxon>Anguilla</taxon>
    </lineage>
</organism>
<reference evidence="1" key="1">
    <citation type="submission" date="2014-11" db="EMBL/GenBank/DDBJ databases">
        <authorList>
            <person name="Amaro Gonzalez C."/>
        </authorList>
    </citation>
    <scope>NUCLEOTIDE SEQUENCE</scope>
</reference>
<sequence>MCQSCDCNFRLPTGFMGNNISLQLPLFRAVWRSRINSLGLLKHQNDMNIYTLCYAGYSLELPSKYVH</sequence>
<evidence type="ECO:0000313" key="1">
    <source>
        <dbReference type="EMBL" id="JAH20322.1"/>
    </source>
</evidence>
<protein>
    <submittedName>
        <fullName evidence="1">Uncharacterized protein</fullName>
    </submittedName>
</protein>
<dbReference type="AlphaFoldDB" id="A0A0E9QV67"/>
<accession>A0A0E9QV67</accession>